<evidence type="ECO:0000313" key="3">
    <source>
        <dbReference type="Proteomes" id="UP000285301"/>
    </source>
</evidence>
<dbReference type="InterPro" id="IPR043136">
    <property type="entry name" value="B30.2/SPRY_sf"/>
</dbReference>
<keyword evidence="3" id="KW-1185">Reference proteome</keyword>
<feature type="domain" description="NHR" evidence="1">
    <location>
        <begin position="43"/>
        <end position="200"/>
    </location>
</feature>
<dbReference type="Proteomes" id="UP000285301">
    <property type="component" value="Unassembled WGS sequence"/>
</dbReference>
<reference evidence="2 3" key="1">
    <citation type="journal article" date="2018" name="Gigascience">
        <title>Genomes of trombidid mites reveal novel predicted allergens and laterally-transferred genes associated with secondary metabolism.</title>
        <authorList>
            <person name="Dong X."/>
            <person name="Chaisiri K."/>
            <person name="Xia D."/>
            <person name="Armstrong S.D."/>
            <person name="Fang Y."/>
            <person name="Donnelly M.J."/>
            <person name="Kadowaki T."/>
            <person name="McGarry J.W."/>
            <person name="Darby A.C."/>
            <person name="Makepeace B.L."/>
        </authorList>
    </citation>
    <scope>NUCLEOTIDE SEQUENCE [LARGE SCALE GENOMIC DNA]</scope>
    <source>
        <strain evidence="2">UoL-WK</strain>
    </source>
</reference>
<dbReference type="OrthoDB" id="6078042at2759"/>
<comment type="caution">
    <text evidence="2">The sequence shown here is derived from an EMBL/GenBank/DDBJ whole genome shotgun (WGS) entry which is preliminary data.</text>
</comment>
<dbReference type="STRING" id="1965070.A0A3S3Q8I5"/>
<evidence type="ECO:0000313" key="2">
    <source>
        <dbReference type="EMBL" id="RWS15839.1"/>
    </source>
</evidence>
<dbReference type="Gene3D" id="2.60.120.920">
    <property type="match status" value="1"/>
</dbReference>
<dbReference type="PROSITE" id="PS51065">
    <property type="entry name" value="NHR"/>
    <property type="match status" value="1"/>
</dbReference>
<accession>A0A3S3Q8I5</accession>
<dbReference type="Gene3D" id="3.40.50.300">
    <property type="entry name" value="P-loop containing nucleotide triphosphate hydrolases"/>
    <property type="match status" value="1"/>
</dbReference>
<feature type="non-terminal residue" evidence="2">
    <location>
        <position position="449"/>
    </location>
</feature>
<evidence type="ECO:0000259" key="1">
    <source>
        <dbReference type="PROSITE" id="PS51065"/>
    </source>
</evidence>
<dbReference type="PANTHER" id="PTHR12429:SF6">
    <property type="entry name" value="PROTEIN NEURALIZED"/>
    <property type="match status" value="1"/>
</dbReference>
<proteinExistence type="predicted"/>
<protein>
    <submittedName>
        <fullName evidence="2">Protein neuralized-like protein</fullName>
    </submittedName>
</protein>
<dbReference type="GO" id="GO:0061630">
    <property type="term" value="F:ubiquitin protein ligase activity"/>
    <property type="evidence" value="ECO:0007669"/>
    <property type="project" value="TreeGrafter"/>
</dbReference>
<dbReference type="EMBL" id="NCKU01000355">
    <property type="protein sequence ID" value="RWS15839.1"/>
    <property type="molecule type" value="Genomic_DNA"/>
</dbReference>
<gene>
    <name evidence="2" type="ORF">B4U79_18944</name>
</gene>
<dbReference type="InterPro" id="IPR006573">
    <property type="entry name" value="NHR_dom"/>
</dbReference>
<dbReference type="Pfam" id="PF07177">
    <property type="entry name" value="Neuralized"/>
    <property type="match status" value="1"/>
</dbReference>
<sequence>MQSYIEKVSMELESNEKINKEKFAKRKKTETFPPVFSYCFCKVMRFNNCVFGANVIVTDNGSAAHRANNRCFCDGIVFSESQLPLNKPISVEVRATDTQWKGSLIVGSTSKDPISFVSEKSLLKYSFPFGLCFEDKVWLKPLPIAHSTARFILLLTLQRELIAWFNNENVIRILSDLPADPLWLIFDLFGNIGSVRFVETDCTDKQIPEFILSMGPNASEEFEKACRNSSLPFNSGRLFFIGPLGAGKSSFKRALLGLSVEEEESKLPLEKNLSCFSDKYGEWTNNSSKVKNCEIIEDQMNDALAFNIAKSLIKKREGTPEDTPSCNPSDLMKSALRFSNKKIQVSEVNDADFNEMVVGLSESIKEKVRQYLSQFEENQEQERSEFNVNKNKIDNRDYVKYNFWDFSGNAIYFITNQLLLSSFAIYLLVIDINEDLDTVISQTDENIIQ</sequence>
<dbReference type="InterPro" id="IPR027417">
    <property type="entry name" value="P-loop_NTPase"/>
</dbReference>
<name>A0A3S3Q8I5_9ACAR</name>
<dbReference type="PANTHER" id="PTHR12429">
    <property type="entry name" value="NEURALIZED"/>
    <property type="match status" value="1"/>
</dbReference>
<dbReference type="AlphaFoldDB" id="A0A3S3Q8I5"/>
<organism evidence="2 3">
    <name type="scientific">Dinothrombium tinctorium</name>
    <dbReference type="NCBI Taxonomy" id="1965070"/>
    <lineage>
        <taxon>Eukaryota</taxon>
        <taxon>Metazoa</taxon>
        <taxon>Ecdysozoa</taxon>
        <taxon>Arthropoda</taxon>
        <taxon>Chelicerata</taxon>
        <taxon>Arachnida</taxon>
        <taxon>Acari</taxon>
        <taxon>Acariformes</taxon>
        <taxon>Trombidiformes</taxon>
        <taxon>Prostigmata</taxon>
        <taxon>Anystina</taxon>
        <taxon>Parasitengona</taxon>
        <taxon>Trombidioidea</taxon>
        <taxon>Trombidiidae</taxon>
        <taxon>Dinothrombium</taxon>
    </lineage>
</organism>
<dbReference type="InterPro" id="IPR037962">
    <property type="entry name" value="Neuralized"/>
</dbReference>
<dbReference type="SUPFAM" id="SSF52540">
    <property type="entry name" value="P-loop containing nucleoside triphosphate hydrolases"/>
    <property type="match status" value="1"/>
</dbReference>